<organism evidence="1 3">
    <name type="scientific">Araneus ventricosus</name>
    <name type="common">Orbweaver spider</name>
    <name type="synonym">Epeira ventricosa</name>
    <dbReference type="NCBI Taxonomy" id="182803"/>
    <lineage>
        <taxon>Eukaryota</taxon>
        <taxon>Metazoa</taxon>
        <taxon>Ecdysozoa</taxon>
        <taxon>Arthropoda</taxon>
        <taxon>Chelicerata</taxon>
        <taxon>Arachnida</taxon>
        <taxon>Araneae</taxon>
        <taxon>Araneomorphae</taxon>
        <taxon>Entelegynae</taxon>
        <taxon>Araneoidea</taxon>
        <taxon>Araneidae</taxon>
        <taxon>Araneus</taxon>
    </lineage>
</organism>
<reference evidence="1 3" key="1">
    <citation type="journal article" date="2019" name="Sci. Rep.">
        <title>Orb-weaving spider Araneus ventricosus genome elucidates the spidroin gene catalogue.</title>
        <authorList>
            <person name="Kono N."/>
            <person name="Nakamura H."/>
            <person name="Ohtoshi R."/>
            <person name="Moran D.A.P."/>
            <person name="Shinohara A."/>
            <person name="Yoshida Y."/>
            <person name="Fujiwara M."/>
            <person name="Mori M."/>
            <person name="Tomita M."/>
            <person name="Arakawa K."/>
        </authorList>
    </citation>
    <scope>NUCLEOTIDE SEQUENCE [LARGE SCALE GENOMIC DNA]</scope>
</reference>
<accession>A0A4Y2NQM0</accession>
<keyword evidence="3" id="KW-1185">Reference proteome</keyword>
<comment type="caution">
    <text evidence="1">The sequence shown here is derived from an EMBL/GenBank/DDBJ whole genome shotgun (WGS) entry which is preliminary data.</text>
</comment>
<evidence type="ECO:0000313" key="2">
    <source>
        <dbReference type="EMBL" id="GBN89996.1"/>
    </source>
</evidence>
<sequence>MLSDGVILLHDNTHIARKTQELLRKFKWAVWSHPPNNPDLAHNLGSKQLSGKRVSSESDVKTVVENWLNEQDVISTQPG</sequence>
<dbReference type="AlphaFoldDB" id="A0A4Y2NQM0"/>
<protein>
    <recommendedName>
        <fullName evidence="4">Tc1-like transposase DDE domain-containing protein</fullName>
    </recommendedName>
</protein>
<dbReference type="Proteomes" id="UP000499080">
    <property type="component" value="Unassembled WGS sequence"/>
</dbReference>
<gene>
    <name evidence="2" type="ORF">AVEN_21585_1</name>
    <name evidence="1" type="ORF">AVEN_81198_1</name>
</gene>
<name>A0A4Y2NQM0_ARAVE</name>
<dbReference type="OrthoDB" id="6431520at2759"/>
<evidence type="ECO:0000313" key="1">
    <source>
        <dbReference type="EMBL" id="GBN40327.1"/>
    </source>
</evidence>
<dbReference type="InterPro" id="IPR036397">
    <property type="entry name" value="RNaseH_sf"/>
</dbReference>
<dbReference type="Gene3D" id="3.30.420.10">
    <property type="entry name" value="Ribonuclease H-like superfamily/Ribonuclease H"/>
    <property type="match status" value="1"/>
</dbReference>
<evidence type="ECO:0008006" key="4">
    <source>
        <dbReference type="Google" id="ProtNLM"/>
    </source>
</evidence>
<evidence type="ECO:0000313" key="3">
    <source>
        <dbReference type="Proteomes" id="UP000499080"/>
    </source>
</evidence>
<dbReference type="GO" id="GO:0003676">
    <property type="term" value="F:nucleic acid binding"/>
    <property type="evidence" value="ECO:0007669"/>
    <property type="project" value="InterPro"/>
</dbReference>
<dbReference type="EMBL" id="BGPR01023090">
    <property type="protein sequence ID" value="GBN89996.1"/>
    <property type="molecule type" value="Genomic_DNA"/>
</dbReference>
<dbReference type="EMBL" id="BGPR01128728">
    <property type="protein sequence ID" value="GBN40327.1"/>
    <property type="molecule type" value="Genomic_DNA"/>
</dbReference>
<proteinExistence type="predicted"/>